<protein>
    <submittedName>
        <fullName evidence="1">Uncharacterized phage protein</fullName>
    </submittedName>
</protein>
<dbReference type="HOGENOM" id="CLU_2756784_0_0_6"/>
<name>A0A090IQC6_9GAMM</name>
<dbReference type="AlphaFoldDB" id="A0A090IQC6"/>
<keyword evidence="2" id="KW-1185">Reference proteome</keyword>
<dbReference type="OrthoDB" id="5883021at2"/>
<reference evidence="2" key="1">
    <citation type="submission" date="2014-09" db="EMBL/GenBank/DDBJ databases">
        <authorList>
            <person name="Hjerde E."/>
        </authorList>
    </citation>
    <scope>NUCLEOTIDE SEQUENCE [LARGE SCALE GENOMIC DNA]</scope>
    <source>
        <strain evidence="2">06/09/139</strain>
    </source>
</reference>
<evidence type="ECO:0000313" key="1">
    <source>
        <dbReference type="EMBL" id="CED71558.1"/>
    </source>
</evidence>
<dbReference type="Pfam" id="PF23793">
    <property type="entry name" value="LysC"/>
    <property type="match status" value="1"/>
</dbReference>
<dbReference type="Proteomes" id="UP000032427">
    <property type="component" value="Chromosome 1"/>
</dbReference>
<dbReference type="GeneID" id="28541040"/>
<evidence type="ECO:0000313" key="2">
    <source>
        <dbReference type="Proteomes" id="UP000032427"/>
    </source>
</evidence>
<dbReference type="InterPro" id="IPR058979">
    <property type="entry name" value="LysC-like"/>
</dbReference>
<dbReference type="EMBL" id="LN554846">
    <property type="protein sequence ID" value="CED71558.1"/>
    <property type="molecule type" value="Genomic_DNA"/>
</dbReference>
<dbReference type="KEGG" id="awd:AWOD_I_1483"/>
<proteinExistence type="predicted"/>
<gene>
    <name evidence="1" type="ORF">AWOD_I_1483</name>
</gene>
<sequence>MVTEYQDRLIVPPSAYLVQCQIPFTSPPKTYGEAVLRDPVWLEAWRLCANQIQHLRRFYGYGGSVNTSN</sequence>
<dbReference type="PATRIC" id="fig|80852.17.peg.1524"/>
<accession>A0A090IQC6</accession>
<dbReference type="STRING" id="80852.AWOD_I_1483"/>
<organism evidence="1 2">
    <name type="scientific">Aliivibrio wodanis</name>
    <dbReference type="NCBI Taxonomy" id="80852"/>
    <lineage>
        <taxon>Bacteria</taxon>
        <taxon>Pseudomonadati</taxon>
        <taxon>Pseudomonadota</taxon>
        <taxon>Gammaproteobacteria</taxon>
        <taxon>Vibrionales</taxon>
        <taxon>Vibrionaceae</taxon>
        <taxon>Aliivibrio</taxon>
    </lineage>
</organism>